<feature type="compositionally biased region" description="Basic and acidic residues" evidence="1">
    <location>
        <begin position="50"/>
        <end position="61"/>
    </location>
</feature>
<comment type="caution">
    <text evidence="3">The sequence shown here is derived from an EMBL/GenBank/DDBJ whole genome shotgun (WGS) entry which is preliminary data.</text>
</comment>
<protein>
    <recommendedName>
        <fullName evidence="5">DNA polymerase III subunit gamma/tau</fullName>
    </recommendedName>
</protein>
<keyword evidence="2" id="KW-1133">Transmembrane helix</keyword>
<gene>
    <name evidence="3" type="ORF">GCM10009747_27120</name>
</gene>
<feature type="transmembrane region" description="Helical" evidence="2">
    <location>
        <begin position="72"/>
        <end position="91"/>
    </location>
</feature>
<sequence length="159" mass="16754">MTPDPDDDALRWEGDDDPTLAPGWKTVGTPVPLVGNTEGSTDDSTTTLDDEARAEASDSEHTGAAQTGSVELVVLGILGGIYLLYTIGWFITAMRTPAPGLGIVDDAMYTLGLWLAVLAPALWLGLSFWLSGSRRSRLLWLIGGAIVLVPVAFVLGVTA</sequence>
<reference evidence="3 4" key="1">
    <citation type="journal article" date="2019" name="Int. J. Syst. Evol. Microbiol.">
        <title>The Global Catalogue of Microorganisms (GCM) 10K type strain sequencing project: providing services to taxonomists for standard genome sequencing and annotation.</title>
        <authorList>
            <consortium name="The Broad Institute Genomics Platform"/>
            <consortium name="The Broad Institute Genome Sequencing Center for Infectious Disease"/>
            <person name="Wu L."/>
            <person name="Ma J."/>
        </authorList>
    </citation>
    <scope>NUCLEOTIDE SEQUENCE [LARGE SCALE GENOMIC DNA]</scope>
    <source>
        <strain evidence="3 4">JCM 14319</strain>
    </source>
</reference>
<keyword evidence="2" id="KW-0812">Transmembrane</keyword>
<keyword evidence="2" id="KW-0472">Membrane</keyword>
<accession>A0ABN2KUB4</accession>
<evidence type="ECO:0008006" key="5">
    <source>
        <dbReference type="Google" id="ProtNLM"/>
    </source>
</evidence>
<proteinExistence type="predicted"/>
<dbReference type="Proteomes" id="UP001500506">
    <property type="component" value="Unassembled WGS sequence"/>
</dbReference>
<feature type="region of interest" description="Disordered" evidence="1">
    <location>
        <begin position="1"/>
        <end position="64"/>
    </location>
</feature>
<feature type="transmembrane region" description="Helical" evidence="2">
    <location>
        <begin position="111"/>
        <end position="131"/>
    </location>
</feature>
<name>A0ABN2KUB4_9MICO</name>
<evidence type="ECO:0000313" key="3">
    <source>
        <dbReference type="EMBL" id="GAA1765504.1"/>
    </source>
</evidence>
<organism evidence="3 4">
    <name type="scientific">Agromyces humatus</name>
    <dbReference type="NCBI Taxonomy" id="279573"/>
    <lineage>
        <taxon>Bacteria</taxon>
        <taxon>Bacillati</taxon>
        <taxon>Actinomycetota</taxon>
        <taxon>Actinomycetes</taxon>
        <taxon>Micrococcales</taxon>
        <taxon>Microbacteriaceae</taxon>
        <taxon>Agromyces</taxon>
    </lineage>
</organism>
<feature type="transmembrane region" description="Helical" evidence="2">
    <location>
        <begin position="138"/>
        <end position="157"/>
    </location>
</feature>
<evidence type="ECO:0000256" key="2">
    <source>
        <dbReference type="SAM" id="Phobius"/>
    </source>
</evidence>
<keyword evidence="4" id="KW-1185">Reference proteome</keyword>
<dbReference type="RefSeq" id="WP_232498636.1">
    <property type="nucleotide sequence ID" value="NZ_BAAANH010000005.1"/>
</dbReference>
<evidence type="ECO:0000313" key="4">
    <source>
        <dbReference type="Proteomes" id="UP001500506"/>
    </source>
</evidence>
<evidence type="ECO:0000256" key="1">
    <source>
        <dbReference type="SAM" id="MobiDB-lite"/>
    </source>
</evidence>
<dbReference type="EMBL" id="BAAANH010000005">
    <property type="protein sequence ID" value="GAA1765504.1"/>
    <property type="molecule type" value="Genomic_DNA"/>
</dbReference>